<gene>
    <name evidence="2" type="ORF">GSTUAT00001508001</name>
</gene>
<protein>
    <recommendedName>
        <fullName evidence="1">EAL domain-containing protein</fullName>
    </recommendedName>
</protein>
<dbReference type="InterPro" id="IPR001633">
    <property type="entry name" value="EAL_dom"/>
</dbReference>
<feature type="domain" description="EAL" evidence="1">
    <location>
        <begin position="1"/>
        <end position="58"/>
    </location>
</feature>
<dbReference type="InterPro" id="IPR035919">
    <property type="entry name" value="EAL_sf"/>
</dbReference>
<dbReference type="AlphaFoldDB" id="A0A292Q6X9"/>
<sequence length="58" mass="6531">HRDAEPRQITFELMESSTTQLSSNYYAGACRLRMMGFGLAQDDFGKGFSSYFNLVSTP</sequence>
<keyword evidence="3" id="KW-1185">Reference proteome</keyword>
<feature type="non-terminal residue" evidence="2">
    <location>
        <position position="1"/>
    </location>
</feature>
<dbReference type="SUPFAM" id="SSF141868">
    <property type="entry name" value="EAL domain-like"/>
    <property type="match status" value="1"/>
</dbReference>
<dbReference type="PROSITE" id="PS50883">
    <property type="entry name" value="EAL"/>
    <property type="match status" value="1"/>
</dbReference>
<evidence type="ECO:0000313" key="3">
    <source>
        <dbReference type="Proteomes" id="UP001412239"/>
    </source>
</evidence>
<dbReference type="EMBL" id="LN890959">
    <property type="protein sequence ID" value="CUS14457.1"/>
    <property type="molecule type" value="Genomic_DNA"/>
</dbReference>
<proteinExistence type="predicted"/>
<reference evidence="2" key="1">
    <citation type="submission" date="2015-10" db="EMBL/GenBank/DDBJ databases">
        <authorList>
            <person name="Regsiter A."/>
            <person name="william w."/>
        </authorList>
    </citation>
    <scope>NUCLEOTIDE SEQUENCE</scope>
    <source>
        <strain evidence="2">Montdore</strain>
    </source>
</reference>
<evidence type="ECO:0000313" key="2">
    <source>
        <dbReference type="EMBL" id="CUS14457.1"/>
    </source>
</evidence>
<name>A0A292Q6X9_9PEZI</name>
<dbReference type="Gene3D" id="3.20.20.450">
    <property type="entry name" value="EAL domain"/>
    <property type="match status" value="1"/>
</dbReference>
<evidence type="ECO:0000259" key="1">
    <source>
        <dbReference type="PROSITE" id="PS50883"/>
    </source>
</evidence>
<dbReference type="Proteomes" id="UP001412239">
    <property type="component" value="Unassembled WGS sequence"/>
</dbReference>
<feature type="non-terminal residue" evidence="2">
    <location>
        <position position="58"/>
    </location>
</feature>
<organism evidence="2 3">
    <name type="scientific">Tuber aestivum</name>
    <name type="common">summer truffle</name>
    <dbReference type="NCBI Taxonomy" id="59557"/>
    <lineage>
        <taxon>Eukaryota</taxon>
        <taxon>Fungi</taxon>
        <taxon>Dikarya</taxon>
        <taxon>Ascomycota</taxon>
        <taxon>Pezizomycotina</taxon>
        <taxon>Pezizomycetes</taxon>
        <taxon>Pezizales</taxon>
        <taxon>Tuberaceae</taxon>
        <taxon>Tuber</taxon>
    </lineage>
</organism>
<accession>A0A292Q6X9</accession>